<protein>
    <submittedName>
        <fullName evidence="2">Type II toxin-antitoxin system VapC family toxin</fullName>
    </submittedName>
</protein>
<dbReference type="PANTHER" id="PTHR42188:SF1">
    <property type="entry name" value="23S RRNA-SPECIFIC ENDONUCLEASE VAPC20"/>
    <property type="match status" value="1"/>
</dbReference>
<dbReference type="GeneID" id="90450031"/>
<dbReference type="SMART" id="SM00670">
    <property type="entry name" value="PINc"/>
    <property type="match status" value="1"/>
</dbReference>
<feature type="domain" description="PIN" evidence="1">
    <location>
        <begin position="1"/>
        <end position="130"/>
    </location>
</feature>
<accession>A0ABZ3H207</accession>
<sequence length="138" mass="15814">MRFIDANVFLYSVVRPRGKVSKEILERKEKAKQILLRVENGEEVVTTAVHLSEVANILEAKLNLSTALKFLENLLLAENVRILAVSQEDYLRALLIAKEKNVSVNDALAYLKMKETNVEEIYTFDNHFRNLDVRIVQG</sequence>
<evidence type="ECO:0000313" key="3">
    <source>
        <dbReference type="Proteomes" id="UP001492541"/>
    </source>
</evidence>
<dbReference type="InterPro" id="IPR039018">
    <property type="entry name" value="VapC20-like"/>
</dbReference>
<evidence type="ECO:0000313" key="2">
    <source>
        <dbReference type="EMBL" id="XAT63578.1"/>
    </source>
</evidence>
<dbReference type="InterPro" id="IPR002716">
    <property type="entry name" value="PIN_dom"/>
</dbReference>
<dbReference type="SUPFAM" id="SSF88723">
    <property type="entry name" value="PIN domain-like"/>
    <property type="match status" value="1"/>
</dbReference>
<organism evidence="2 3">
    <name type="scientific">Geoglobus acetivorans</name>
    <dbReference type="NCBI Taxonomy" id="565033"/>
    <lineage>
        <taxon>Archaea</taxon>
        <taxon>Methanobacteriati</taxon>
        <taxon>Methanobacteriota</taxon>
        <taxon>Archaeoglobi</taxon>
        <taxon>Archaeoglobales</taxon>
        <taxon>Archaeoglobaceae</taxon>
        <taxon>Geoglobus</taxon>
    </lineage>
</organism>
<dbReference type="Gene3D" id="3.40.50.1010">
    <property type="entry name" value="5'-nuclease"/>
    <property type="match status" value="1"/>
</dbReference>
<dbReference type="CDD" id="cd09854">
    <property type="entry name" value="PIN_VapC-like"/>
    <property type="match status" value="1"/>
</dbReference>
<dbReference type="InterPro" id="IPR029060">
    <property type="entry name" value="PIN-like_dom_sf"/>
</dbReference>
<dbReference type="RefSeq" id="WP_193807255.1">
    <property type="nucleotide sequence ID" value="NZ_CP087714.1"/>
</dbReference>
<gene>
    <name evidence="2" type="ORF">LPQ35_10010</name>
</gene>
<keyword evidence="3" id="KW-1185">Reference proteome</keyword>
<reference evidence="2 3" key="1">
    <citation type="submission" date="2021-11" db="EMBL/GenBank/DDBJ databases">
        <title>Whole genome of Geoglobus acetivorans.</title>
        <authorList>
            <person name="Liu D."/>
        </authorList>
    </citation>
    <scope>NUCLEOTIDE SEQUENCE [LARGE SCALE GENOMIC DNA]</scope>
    <source>
        <strain evidence="2 3">SBH6</strain>
    </source>
</reference>
<dbReference type="Proteomes" id="UP001492541">
    <property type="component" value="Chromosome"/>
</dbReference>
<dbReference type="PANTHER" id="PTHR42188">
    <property type="entry name" value="23S RRNA-SPECIFIC ENDONUCLEASE VAPC20"/>
    <property type="match status" value="1"/>
</dbReference>
<proteinExistence type="predicted"/>
<dbReference type="EMBL" id="CP087714">
    <property type="protein sequence ID" value="XAT63578.1"/>
    <property type="molecule type" value="Genomic_DNA"/>
</dbReference>
<name>A0ABZ3H207_GEOAI</name>
<dbReference type="Pfam" id="PF01850">
    <property type="entry name" value="PIN"/>
    <property type="match status" value="1"/>
</dbReference>
<evidence type="ECO:0000259" key="1">
    <source>
        <dbReference type="SMART" id="SM00670"/>
    </source>
</evidence>